<feature type="non-terminal residue" evidence="3">
    <location>
        <position position="343"/>
    </location>
</feature>
<dbReference type="InterPro" id="IPR032466">
    <property type="entry name" value="Metal_Hydrolase"/>
</dbReference>
<accession>A0A6A6AA88</accession>
<dbReference type="SUPFAM" id="SSF51556">
    <property type="entry name" value="Metallo-dependent hydrolases"/>
    <property type="match status" value="1"/>
</dbReference>
<comment type="similarity">
    <text evidence="1">Belongs to the metallo-dependent hydrolases superfamily.</text>
</comment>
<keyword evidence="4" id="KW-1185">Reference proteome</keyword>
<evidence type="ECO:0000313" key="3">
    <source>
        <dbReference type="EMBL" id="KAF2128075.1"/>
    </source>
</evidence>
<dbReference type="InterPro" id="IPR052350">
    <property type="entry name" value="Metallo-dep_Lactonases"/>
</dbReference>
<gene>
    <name evidence="3" type="ORF">P153DRAFT_319338</name>
</gene>
<dbReference type="EMBL" id="ML977509">
    <property type="protein sequence ID" value="KAF2128075.1"/>
    <property type="molecule type" value="Genomic_DNA"/>
</dbReference>
<evidence type="ECO:0000256" key="1">
    <source>
        <dbReference type="ARBA" id="ARBA00038310"/>
    </source>
</evidence>
<dbReference type="OrthoDB" id="2135488at2759"/>
<name>A0A6A6AA88_9PLEO</name>
<dbReference type="PANTHER" id="PTHR43569:SF2">
    <property type="entry name" value="AMIDOHYDROLASE-RELATED DOMAIN-CONTAINING PROTEIN"/>
    <property type="match status" value="1"/>
</dbReference>
<dbReference type="GO" id="GO:0016787">
    <property type="term" value="F:hydrolase activity"/>
    <property type="evidence" value="ECO:0007669"/>
    <property type="project" value="InterPro"/>
</dbReference>
<feature type="domain" description="Amidohydrolase-related" evidence="2">
    <location>
        <begin position="236"/>
        <end position="336"/>
    </location>
</feature>
<dbReference type="GeneID" id="54405515"/>
<dbReference type="InterPro" id="IPR006680">
    <property type="entry name" value="Amidohydro-rel"/>
</dbReference>
<reference evidence="3" key="1">
    <citation type="journal article" date="2020" name="Stud. Mycol.">
        <title>101 Dothideomycetes genomes: a test case for predicting lifestyles and emergence of pathogens.</title>
        <authorList>
            <person name="Haridas S."/>
            <person name="Albert R."/>
            <person name="Binder M."/>
            <person name="Bloem J."/>
            <person name="Labutti K."/>
            <person name="Salamov A."/>
            <person name="Andreopoulos B."/>
            <person name="Baker S."/>
            <person name="Barry K."/>
            <person name="Bills G."/>
            <person name="Bluhm B."/>
            <person name="Cannon C."/>
            <person name="Castanera R."/>
            <person name="Culley D."/>
            <person name="Daum C."/>
            <person name="Ezra D."/>
            <person name="Gonzalez J."/>
            <person name="Henrissat B."/>
            <person name="Kuo A."/>
            <person name="Liang C."/>
            <person name="Lipzen A."/>
            <person name="Lutzoni F."/>
            <person name="Magnuson J."/>
            <person name="Mondo S."/>
            <person name="Nolan M."/>
            <person name="Ohm R."/>
            <person name="Pangilinan J."/>
            <person name="Park H.-J."/>
            <person name="Ramirez L."/>
            <person name="Alfaro M."/>
            <person name="Sun H."/>
            <person name="Tritt A."/>
            <person name="Yoshinaga Y."/>
            <person name="Zwiers L.-H."/>
            <person name="Turgeon B."/>
            <person name="Goodwin S."/>
            <person name="Spatafora J."/>
            <person name="Crous P."/>
            <person name="Grigoriev I."/>
        </authorList>
    </citation>
    <scope>NUCLEOTIDE SEQUENCE</scope>
    <source>
        <strain evidence="3">CBS 119687</strain>
    </source>
</reference>
<organism evidence="3 4">
    <name type="scientific">Dothidotthia symphoricarpi CBS 119687</name>
    <dbReference type="NCBI Taxonomy" id="1392245"/>
    <lineage>
        <taxon>Eukaryota</taxon>
        <taxon>Fungi</taxon>
        <taxon>Dikarya</taxon>
        <taxon>Ascomycota</taxon>
        <taxon>Pezizomycotina</taxon>
        <taxon>Dothideomycetes</taxon>
        <taxon>Pleosporomycetidae</taxon>
        <taxon>Pleosporales</taxon>
        <taxon>Dothidotthiaceae</taxon>
        <taxon>Dothidotthia</taxon>
    </lineage>
</organism>
<dbReference type="PANTHER" id="PTHR43569">
    <property type="entry name" value="AMIDOHYDROLASE"/>
    <property type="match status" value="1"/>
</dbReference>
<dbReference type="Gene3D" id="3.20.20.140">
    <property type="entry name" value="Metal-dependent hydrolases"/>
    <property type="match status" value="1"/>
</dbReference>
<evidence type="ECO:0000313" key="4">
    <source>
        <dbReference type="Proteomes" id="UP000799771"/>
    </source>
</evidence>
<dbReference type="Proteomes" id="UP000799771">
    <property type="component" value="Unassembled WGS sequence"/>
</dbReference>
<dbReference type="Pfam" id="PF04909">
    <property type="entry name" value="Amidohydro_2"/>
    <property type="match status" value="1"/>
</dbReference>
<proteinExistence type="inferred from homology"/>
<evidence type="ECO:0000259" key="2">
    <source>
        <dbReference type="Pfam" id="PF04909"/>
    </source>
</evidence>
<protein>
    <recommendedName>
        <fullName evidence="2">Amidohydrolase-related domain-containing protein</fullName>
    </recommendedName>
</protein>
<dbReference type="AlphaFoldDB" id="A0A6A6AA88"/>
<dbReference type="RefSeq" id="XP_033522464.1">
    <property type="nucleotide sequence ID" value="XM_033665083.1"/>
</dbReference>
<sequence>MPPQNFLDTHIHLWPSTATSPRDHAWMTPNHFLAARHGITDYEAVATPPPSGFIYVETDRYLPALPAELSSSSHSLSQSSEAALESWAAQPLEELRFLRRIAENAPAEGDGFSSHTESARMKGAVVWAPLCLSTALFELYLRIAERVAGPVLWARIVGFRFLLQGKGEGEVARLTGSAEWVSNMVLLGRGRGGKGWAFDVGVDVHRDGVGVLGEVAGMIERVREAEAKKEGGGEARVRFVLNHLCKPDLSPASPTPTPQYLTALTRLAPDPNIYIKLSGPFNEFTPSPTPSTVPALLDALRPTLDVVVNLFPGRIMFGSDWPVCNVGGPKGEAGNWAFWVEAV</sequence>